<dbReference type="VEuPathDB" id="FungiDB:PV06_01485"/>
<organism evidence="3 4">
    <name type="scientific">Exophiala oligosperma</name>
    <dbReference type="NCBI Taxonomy" id="215243"/>
    <lineage>
        <taxon>Eukaryota</taxon>
        <taxon>Fungi</taxon>
        <taxon>Dikarya</taxon>
        <taxon>Ascomycota</taxon>
        <taxon>Pezizomycotina</taxon>
        <taxon>Eurotiomycetes</taxon>
        <taxon>Chaetothyriomycetidae</taxon>
        <taxon>Chaetothyriales</taxon>
        <taxon>Herpotrichiellaceae</taxon>
        <taxon>Exophiala</taxon>
    </lineage>
</organism>
<dbReference type="STRING" id="215243.A0A0D2EM22"/>
<dbReference type="AlphaFoldDB" id="A0A0D2EM22"/>
<accession>A0A0D2EM22</accession>
<dbReference type="InterPro" id="IPR050287">
    <property type="entry name" value="MTA/SAH_deaminase"/>
</dbReference>
<keyword evidence="4" id="KW-1185">Reference proteome</keyword>
<feature type="domain" description="Amidohydrolase-related" evidence="2">
    <location>
        <begin position="247"/>
        <end position="425"/>
    </location>
</feature>
<evidence type="ECO:0000256" key="1">
    <source>
        <dbReference type="ARBA" id="ARBA00022801"/>
    </source>
</evidence>
<evidence type="ECO:0000313" key="4">
    <source>
        <dbReference type="Proteomes" id="UP000053342"/>
    </source>
</evidence>
<keyword evidence="1" id="KW-0378">Hydrolase</keyword>
<dbReference type="InterPro" id="IPR032466">
    <property type="entry name" value="Metal_Hydrolase"/>
</dbReference>
<gene>
    <name evidence="3" type="ORF">PV06_01485</name>
</gene>
<dbReference type="Proteomes" id="UP000053342">
    <property type="component" value="Unassembled WGS sequence"/>
</dbReference>
<name>A0A0D2EM22_9EURO</name>
<dbReference type="Gene3D" id="2.30.40.10">
    <property type="entry name" value="Urease, subunit C, domain 1"/>
    <property type="match status" value="1"/>
</dbReference>
<dbReference type="HOGENOM" id="CLU_012358_2_3_1"/>
<dbReference type="SUPFAM" id="SSF51556">
    <property type="entry name" value="Metallo-dependent hydrolases"/>
    <property type="match status" value="1"/>
</dbReference>
<dbReference type="Gene3D" id="3.20.20.140">
    <property type="entry name" value="Metal-dependent hydrolases"/>
    <property type="match status" value="1"/>
</dbReference>
<dbReference type="PANTHER" id="PTHR43794:SF11">
    <property type="entry name" value="AMIDOHYDROLASE-RELATED DOMAIN-CONTAINING PROTEIN"/>
    <property type="match status" value="1"/>
</dbReference>
<dbReference type="GeneID" id="27353559"/>
<dbReference type="EMBL" id="KN847332">
    <property type="protein sequence ID" value="KIW48929.1"/>
    <property type="molecule type" value="Genomic_DNA"/>
</dbReference>
<proteinExistence type="predicted"/>
<dbReference type="OrthoDB" id="194468at2759"/>
<protein>
    <recommendedName>
        <fullName evidence="2">Amidohydrolase-related domain-containing protein</fullName>
    </recommendedName>
</protein>
<dbReference type="InterPro" id="IPR006680">
    <property type="entry name" value="Amidohydro-rel"/>
</dbReference>
<sequence>MMASSVLFKNATVVTMDEAVGVLEHCDVLIEGNIIKCVGCSLERPSAETVVIDGTNSILSPGFVDTHRHVWQQQLRTIAGDFTIFEYGANIRNKFGSCYTSHDVYLAELCGALESIDAGTTCLLDHSHIMNSPAHSNAAVAGLRASGIRGVFCYGAYPNPVFANPAVSDGSAEHRTDDWRREDAKRVREEHFASNGPDSLLRFGYAPTEMERTPLEQTIEEIRFGQSIGSALITGHVAMGPLDRGIHLVRSLDDQSLLDSRMLLSHGASLTPAELTALANSGASVSSTPSTELQMGMGLPVAFKAESHGCTASIGADITSNNPADMFDQMRLLLQCQRYVDAGDVPPCPQTLNRRCAQVLRMATVGGSKGMGLEALTGTITPGKRADMILTRCDSLRMTPVHDPVIALVMYAHSSDITHVLVDGAVLKSEGELQLPYLQRDGKEASLPKLLKDLRTSAEGILERSKLVAEAERAKSVREYFKHSGT</sequence>
<dbReference type="GO" id="GO:0016810">
    <property type="term" value="F:hydrolase activity, acting on carbon-nitrogen (but not peptide) bonds"/>
    <property type="evidence" value="ECO:0007669"/>
    <property type="project" value="InterPro"/>
</dbReference>
<reference evidence="3 4" key="1">
    <citation type="submission" date="2015-01" db="EMBL/GenBank/DDBJ databases">
        <title>The Genome Sequence of Exophiala oligosperma CBS72588.</title>
        <authorList>
            <consortium name="The Broad Institute Genomics Platform"/>
            <person name="Cuomo C."/>
            <person name="de Hoog S."/>
            <person name="Gorbushina A."/>
            <person name="Stielow B."/>
            <person name="Teixiera M."/>
            <person name="Abouelleil A."/>
            <person name="Chapman S.B."/>
            <person name="Priest M."/>
            <person name="Young S.K."/>
            <person name="Wortman J."/>
            <person name="Nusbaum C."/>
            <person name="Birren B."/>
        </authorList>
    </citation>
    <scope>NUCLEOTIDE SEQUENCE [LARGE SCALE GENOMIC DNA]</scope>
    <source>
        <strain evidence="3 4">CBS 72588</strain>
    </source>
</reference>
<evidence type="ECO:0000313" key="3">
    <source>
        <dbReference type="EMBL" id="KIW48929.1"/>
    </source>
</evidence>
<dbReference type="SUPFAM" id="SSF51338">
    <property type="entry name" value="Composite domain of metallo-dependent hydrolases"/>
    <property type="match status" value="1"/>
</dbReference>
<dbReference type="Pfam" id="PF01979">
    <property type="entry name" value="Amidohydro_1"/>
    <property type="match status" value="1"/>
</dbReference>
<evidence type="ECO:0000259" key="2">
    <source>
        <dbReference type="Pfam" id="PF01979"/>
    </source>
</evidence>
<dbReference type="PANTHER" id="PTHR43794">
    <property type="entry name" value="AMINOHYDROLASE SSNA-RELATED"/>
    <property type="match status" value="1"/>
</dbReference>
<dbReference type="InterPro" id="IPR011059">
    <property type="entry name" value="Metal-dep_hydrolase_composite"/>
</dbReference>
<dbReference type="RefSeq" id="XP_016269145.1">
    <property type="nucleotide sequence ID" value="XM_016402092.1"/>
</dbReference>